<dbReference type="Proteomes" id="UP000232323">
    <property type="component" value="Unassembled WGS sequence"/>
</dbReference>
<feature type="region of interest" description="Disordered" evidence="1">
    <location>
        <begin position="1324"/>
        <end position="1422"/>
    </location>
</feature>
<feature type="compositionally biased region" description="Gly residues" evidence="1">
    <location>
        <begin position="1560"/>
        <end position="1569"/>
    </location>
</feature>
<dbReference type="STRING" id="1157962.A0A250WRG6"/>
<feature type="compositionally biased region" description="Low complexity" evidence="1">
    <location>
        <begin position="1572"/>
        <end position="1584"/>
    </location>
</feature>
<organism evidence="2 3">
    <name type="scientific">Chlamydomonas eustigma</name>
    <dbReference type="NCBI Taxonomy" id="1157962"/>
    <lineage>
        <taxon>Eukaryota</taxon>
        <taxon>Viridiplantae</taxon>
        <taxon>Chlorophyta</taxon>
        <taxon>core chlorophytes</taxon>
        <taxon>Chlorophyceae</taxon>
        <taxon>CS clade</taxon>
        <taxon>Chlamydomonadales</taxon>
        <taxon>Chlamydomonadaceae</taxon>
        <taxon>Chlamydomonas</taxon>
    </lineage>
</organism>
<dbReference type="InterPro" id="IPR036322">
    <property type="entry name" value="WD40_repeat_dom_sf"/>
</dbReference>
<reference evidence="2 3" key="1">
    <citation type="submission" date="2017-08" db="EMBL/GenBank/DDBJ databases">
        <title>Acidophilic green algal genome provides insights into adaptation to an acidic environment.</title>
        <authorList>
            <person name="Hirooka S."/>
            <person name="Hirose Y."/>
            <person name="Kanesaki Y."/>
            <person name="Higuchi S."/>
            <person name="Fujiwara T."/>
            <person name="Onuma R."/>
            <person name="Era A."/>
            <person name="Ohbayashi R."/>
            <person name="Uzuka A."/>
            <person name="Nozaki H."/>
            <person name="Yoshikawa H."/>
            <person name="Miyagishima S.Y."/>
        </authorList>
    </citation>
    <scope>NUCLEOTIDE SEQUENCE [LARGE SCALE GENOMIC DNA]</scope>
    <source>
        <strain evidence="2 3">NIES-2499</strain>
    </source>
</reference>
<dbReference type="EMBL" id="BEGY01000003">
    <property type="protein sequence ID" value="GAX73289.1"/>
    <property type="molecule type" value="Genomic_DNA"/>
</dbReference>
<evidence type="ECO:0000313" key="2">
    <source>
        <dbReference type="EMBL" id="GAX73289.1"/>
    </source>
</evidence>
<feature type="compositionally biased region" description="Low complexity" evidence="1">
    <location>
        <begin position="1350"/>
        <end position="1366"/>
    </location>
</feature>
<gene>
    <name evidence="2" type="ORF">CEUSTIGMA_g743.t1</name>
</gene>
<evidence type="ECO:0000256" key="1">
    <source>
        <dbReference type="SAM" id="MobiDB-lite"/>
    </source>
</evidence>
<feature type="region of interest" description="Disordered" evidence="1">
    <location>
        <begin position="1559"/>
        <end position="1584"/>
    </location>
</feature>
<comment type="caution">
    <text evidence="2">The sequence shown here is derived from an EMBL/GenBank/DDBJ whole genome shotgun (WGS) entry which is preliminary data.</text>
</comment>
<feature type="compositionally biased region" description="Polar residues" evidence="1">
    <location>
        <begin position="1367"/>
        <end position="1393"/>
    </location>
</feature>
<feature type="compositionally biased region" description="Low complexity" evidence="1">
    <location>
        <begin position="1447"/>
        <end position="1459"/>
    </location>
</feature>
<keyword evidence="3" id="KW-1185">Reference proteome</keyword>
<sequence>MAQSLLKLQACDAIDCVTMLPNAPSEITRELVASSAAFHPDQPLIAVGAGTFVAVQDLLSGTRLGRMDLRSKVLEVIFTPGAPTLVVVTQDWQIHGVSLAGFKSRTLVPRRARAERPLEQCLLSIAAGPQPILFFSKYGGEVLRASHAGDNAPRNKDSVNWGAKLKLDISRPLLGLCCHPSDPSLLMVMHADGGLRCYQVPAIAGGALEGLALAPLFALQLQESLLGKPLPAAGPLRALPHPTVAGSCLILQAARLGEVCVMEQIGRSNPTVLLKTRMAGWVAILGMGLVKVQHVLLIFGLTETGKMRAGSWKILGRPAQPGLTLVPIKVDPMDILPLLDEVTGAKAAAAAEARTAAAGAAAGEAAIAERVAAKTSTGGMGFSTSNGFGATGNSGASGAVASYDQIVGVGTYGRSGAPAPARPPPPQAVVAAVESDVRSDIWQSTWAPTPTWAMDAPASSVLDSVLGPYVMRVEVHPILGVTACIMEPTLLVQTTPPLLNQTLGSMTTAEMELARRSATVPLLALLPLEPHFSGSRQLLPVGASVHLDLPSSSLGALTTSGAQATAFETYAGGVESVKHRLRLPPHLFYVSAGYLVRYSMVSRTSVDVLPLPTSEPKEGNLRKAKYSVMSKNGAVLMFFESSGASETPTDQFQWTLLQPSQLTGKGMNTAVWLKPGKYGAFVGPEDEHFVIVESTGQVAGVFETATTLTSKGTPLYTLGLDKGGVVLSGSAASSVALPLFPGPSCRSLPVPDLPFNADEYVASEDEDDYVSDTAPAAAAADGGWVPGALLGMSQGLATMQSVRSARGGSHAVPGLGVFMWETNDGYLAAATLPGHGKDGGFGNGQHVGQLPRQAQARLSHGEKILQLAWQSLVTSPVVPTSPDDCVCAVLTSKRIMVLRGDLGLQTQVDIVVTATGGPMACPATSILWFGPALLYLTAAGAVLQVPWTGGAPLPVCHMAASDRSILVAASADAVYILRGGQELVTDVVLAPGAEMIARPARMEQVLATGWATLAASGLGGPLAVASEARKALAALVAAADIRPTPALLSTLSQSGAADVAVALSRHVRLDHEAYLAALAAAGQWDKVTEGLRADASRSLHSPGPPPRGSALHAKMCAAAASAAAHGDAMTAAALLADAGEWISALAAAACLPSDQAVQAAYMASIRTSAVGPPESAEAAARAAAMLRSLSASSMGVYGGVADASIGMPPATALRLVDASGVGLSEASSWSVSAPGITLSSEVFDADAPPVLELLPLTGEDGLPLPVHPIHTEANIIEVPPQPVHGSAHGAPLIPYLGLRNTTSASLTTMATQVATDREQKERMLLVQQQQHAAAHTKGGSSSGGGAPQHAVPSLAPSASPSLSQVSGRTPSSDSHPVPATSNTPLPQASTNQQFDFDLDDFFSGVQSNKPTPAPTAQKAARVSGGGGFDLLGLDDDLDAPSVVMAPQQRQQVKQQQQQQGASPPVLPMQPLQPLVYSSKPVDDKPSDTSTSAIGGSKGVDDDPFGDDSDFFSSGGGSAPGKKFNIQIKSKEEAATLQASGHVGALKSAAAGLRLVATPPGGAGSGGGSGMLTQQPSLSSQTSVTSVPVTTSLSTPLTANNPSHDSSTQQALDAMNALNDTMQLYLAGVAQMEAGAWIVAAKAFAKAMTLLAQEPVSASRQQRIAFCAQYYAAVRLLGLASEPACPPNTQARLYRYLAALKLDDRHTMLLSREAAIKNQAVGNNRYAAETYMNLMSRVLTTNGGEAYAAQLQKDMDACDRMAISVPGEWGGEDTEAWSSIVGSASNSGEVEEAVFPLLAA</sequence>
<protein>
    <submittedName>
        <fullName evidence="2">Uncharacterized protein</fullName>
    </submittedName>
</protein>
<dbReference type="SUPFAM" id="SSF50978">
    <property type="entry name" value="WD40 repeat-like"/>
    <property type="match status" value="1"/>
</dbReference>
<feature type="region of interest" description="Disordered" evidence="1">
    <location>
        <begin position="1445"/>
        <end position="1519"/>
    </location>
</feature>
<proteinExistence type="predicted"/>
<accession>A0A250WRG6</accession>
<evidence type="ECO:0000313" key="3">
    <source>
        <dbReference type="Proteomes" id="UP000232323"/>
    </source>
</evidence>
<name>A0A250WRG6_9CHLO</name>
<dbReference type="OrthoDB" id="511390at2759"/>